<evidence type="ECO:0000313" key="7">
    <source>
        <dbReference type="EMBL" id="MTD15673.1"/>
    </source>
</evidence>
<proteinExistence type="predicted"/>
<keyword evidence="8" id="KW-1185">Reference proteome</keyword>
<dbReference type="InterPro" id="IPR011761">
    <property type="entry name" value="ATP-grasp"/>
</dbReference>
<evidence type="ECO:0000256" key="3">
    <source>
        <dbReference type="ARBA" id="ARBA00022840"/>
    </source>
</evidence>
<name>A0A7K1FR01_9ACTN</name>
<dbReference type="SUPFAM" id="SSF56059">
    <property type="entry name" value="Glutathione synthetase ATP-binding domain-like"/>
    <property type="match status" value="1"/>
</dbReference>
<dbReference type="PROSITE" id="PS50975">
    <property type="entry name" value="ATP_GRASP"/>
    <property type="match status" value="1"/>
</dbReference>
<gene>
    <name evidence="7" type="ORF">GIS00_17200</name>
</gene>
<evidence type="ECO:0000256" key="4">
    <source>
        <dbReference type="PROSITE-ProRule" id="PRU00409"/>
    </source>
</evidence>
<dbReference type="InterPro" id="IPR040570">
    <property type="entry name" value="LAL_C2"/>
</dbReference>
<evidence type="ECO:0000256" key="1">
    <source>
        <dbReference type="ARBA" id="ARBA00022598"/>
    </source>
</evidence>
<feature type="compositionally biased region" description="Low complexity" evidence="5">
    <location>
        <begin position="13"/>
        <end position="23"/>
    </location>
</feature>
<dbReference type="Gene3D" id="3.30.470.20">
    <property type="entry name" value="ATP-grasp fold, B domain"/>
    <property type="match status" value="1"/>
</dbReference>
<feature type="region of interest" description="Disordered" evidence="5">
    <location>
        <begin position="1"/>
        <end position="34"/>
    </location>
</feature>
<dbReference type="GO" id="GO:0005524">
    <property type="term" value="F:ATP binding"/>
    <property type="evidence" value="ECO:0007669"/>
    <property type="project" value="UniProtKB-UniRule"/>
</dbReference>
<evidence type="ECO:0000256" key="2">
    <source>
        <dbReference type="ARBA" id="ARBA00022741"/>
    </source>
</evidence>
<dbReference type="EMBL" id="WLYK01000006">
    <property type="protein sequence ID" value="MTD15673.1"/>
    <property type="molecule type" value="Genomic_DNA"/>
</dbReference>
<dbReference type="Pfam" id="PF18603">
    <property type="entry name" value="LAL_C2"/>
    <property type="match status" value="1"/>
</dbReference>
<accession>A0A7K1FR01</accession>
<dbReference type="AlphaFoldDB" id="A0A7K1FR01"/>
<comment type="caution">
    <text evidence="7">The sequence shown here is derived from an EMBL/GenBank/DDBJ whole genome shotgun (WGS) entry which is preliminary data.</text>
</comment>
<feature type="compositionally biased region" description="Basic and acidic residues" evidence="5">
    <location>
        <begin position="1"/>
        <end position="12"/>
    </location>
</feature>
<evidence type="ECO:0000313" key="8">
    <source>
        <dbReference type="Proteomes" id="UP000460221"/>
    </source>
</evidence>
<sequence length="459" mass="48497">MTRPDTTTDRATAHATTARAATAGSTSVPPRGPRAVACTRTAVPAQRRDRGTVVLVDPLHTGAGFKRAARERGYRVVAIYTMPREVLRAIDPEYTRGAVLNLHTRDVPRAARSLPSDVVAVVPATEPSVDFADRLAARLGLPGNLPATARARRDKTEMRRRAVGSGIRVPRHQVTHAAGIRSAADALGYPAILKPPTGAGSAGVTLLPDAAAADRAVAALTGTDLFGAPVLRYLVEEYVRGRELAVNVFTVDGVHQLVDVWEYRRPDGADYDQPYWDVVQLDPDDPAAAAGWAFARTVIDAFGVRTGPSHTEIKLGAAGPVLIETASRLPGAHMTDVWAAHAGLRPFEATIQALCADGTAGRGALAAFTRPVTFDARPAVCCIGNDDRPGLLTAVHGIDDVLAIPGVAQVLLGYEVGQQVPLTTGLDSVVATVLLSAPDRHTLTDVLDRVRGTLKVEIS</sequence>
<reference evidence="7 8" key="1">
    <citation type="submission" date="2019-11" db="EMBL/GenBank/DDBJ databases">
        <authorList>
            <person name="Jiang L.-Q."/>
        </authorList>
    </citation>
    <scope>NUCLEOTIDE SEQUENCE [LARGE SCALE GENOMIC DNA]</scope>
    <source>
        <strain evidence="7 8">YIM 132087</strain>
    </source>
</reference>
<dbReference type="Proteomes" id="UP000460221">
    <property type="component" value="Unassembled WGS sequence"/>
</dbReference>
<dbReference type="PANTHER" id="PTHR43585">
    <property type="entry name" value="FUMIPYRROLE BIOSYNTHESIS PROTEIN C"/>
    <property type="match status" value="1"/>
</dbReference>
<dbReference type="RefSeq" id="WP_154769633.1">
    <property type="nucleotide sequence ID" value="NZ_WLYK01000006.1"/>
</dbReference>
<dbReference type="PANTHER" id="PTHR43585:SF2">
    <property type="entry name" value="ATP-GRASP ENZYME FSQD"/>
    <property type="match status" value="1"/>
</dbReference>
<keyword evidence="3 4" id="KW-0067">ATP-binding</keyword>
<dbReference type="Pfam" id="PF13535">
    <property type="entry name" value="ATP-grasp_4"/>
    <property type="match status" value="1"/>
</dbReference>
<dbReference type="GO" id="GO:0046872">
    <property type="term" value="F:metal ion binding"/>
    <property type="evidence" value="ECO:0007669"/>
    <property type="project" value="InterPro"/>
</dbReference>
<keyword evidence="2 4" id="KW-0547">Nucleotide-binding</keyword>
<protein>
    <submittedName>
        <fullName evidence="7">ATP-grasp domain-containing protein</fullName>
    </submittedName>
</protein>
<dbReference type="GO" id="GO:0016874">
    <property type="term" value="F:ligase activity"/>
    <property type="evidence" value="ECO:0007669"/>
    <property type="project" value="UniProtKB-KW"/>
</dbReference>
<keyword evidence="1" id="KW-0436">Ligase</keyword>
<evidence type="ECO:0000259" key="6">
    <source>
        <dbReference type="PROSITE" id="PS50975"/>
    </source>
</evidence>
<dbReference type="InterPro" id="IPR052032">
    <property type="entry name" value="ATP-dep_AA_Ligase"/>
</dbReference>
<feature type="domain" description="ATP-grasp" evidence="6">
    <location>
        <begin position="159"/>
        <end position="355"/>
    </location>
</feature>
<organism evidence="7 8">
    <name type="scientific">Nakamurella alba</name>
    <dbReference type="NCBI Taxonomy" id="2665158"/>
    <lineage>
        <taxon>Bacteria</taxon>
        <taxon>Bacillati</taxon>
        <taxon>Actinomycetota</taxon>
        <taxon>Actinomycetes</taxon>
        <taxon>Nakamurellales</taxon>
        <taxon>Nakamurellaceae</taxon>
        <taxon>Nakamurella</taxon>
    </lineage>
</organism>
<evidence type="ECO:0000256" key="5">
    <source>
        <dbReference type="SAM" id="MobiDB-lite"/>
    </source>
</evidence>